<feature type="transmembrane region" description="Helical" evidence="7">
    <location>
        <begin position="152"/>
        <end position="174"/>
    </location>
</feature>
<proteinExistence type="inferred from homology"/>
<dbReference type="SUPFAM" id="SSF161098">
    <property type="entry name" value="MetI-like"/>
    <property type="match status" value="1"/>
</dbReference>
<evidence type="ECO:0000256" key="4">
    <source>
        <dbReference type="ARBA" id="ARBA00022692"/>
    </source>
</evidence>
<dbReference type="RefSeq" id="WP_275417549.1">
    <property type="nucleotide sequence ID" value="NZ_CP106878.1"/>
</dbReference>
<dbReference type="Gene3D" id="1.10.3720.10">
    <property type="entry name" value="MetI-like"/>
    <property type="match status" value="1"/>
</dbReference>
<keyword evidence="5 7" id="KW-1133">Transmembrane helix</keyword>
<dbReference type="PROSITE" id="PS50928">
    <property type="entry name" value="ABC_TM1"/>
    <property type="match status" value="1"/>
</dbReference>
<evidence type="ECO:0000256" key="5">
    <source>
        <dbReference type="ARBA" id="ARBA00022989"/>
    </source>
</evidence>
<dbReference type="PANTHER" id="PTHR30193">
    <property type="entry name" value="ABC TRANSPORTER PERMEASE PROTEIN"/>
    <property type="match status" value="1"/>
</dbReference>
<dbReference type="AlphaFoldDB" id="A0A9E8RVR4"/>
<dbReference type="GO" id="GO:0055085">
    <property type="term" value="P:transmembrane transport"/>
    <property type="evidence" value="ECO:0007669"/>
    <property type="project" value="InterPro"/>
</dbReference>
<feature type="transmembrane region" description="Helical" evidence="7">
    <location>
        <begin position="12"/>
        <end position="34"/>
    </location>
</feature>
<evidence type="ECO:0000259" key="8">
    <source>
        <dbReference type="PROSITE" id="PS50928"/>
    </source>
</evidence>
<feature type="transmembrane region" description="Helical" evidence="7">
    <location>
        <begin position="263"/>
        <end position="281"/>
    </location>
</feature>
<dbReference type="Pfam" id="PF00528">
    <property type="entry name" value="BPD_transp_1"/>
    <property type="match status" value="1"/>
</dbReference>
<feature type="domain" description="ABC transmembrane type-1" evidence="8">
    <location>
        <begin position="68"/>
        <end position="281"/>
    </location>
</feature>
<feature type="transmembrane region" description="Helical" evidence="7">
    <location>
        <begin position="74"/>
        <end position="93"/>
    </location>
</feature>
<evidence type="ECO:0000256" key="3">
    <source>
        <dbReference type="ARBA" id="ARBA00022475"/>
    </source>
</evidence>
<keyword evidence="4 7" id="KW-0812">Transmembrane</keyword>
<feature type="transmembrane region" description="Helical" evidence="7">
    <location>
        <begin position="207"/>
        <end position="226"/>
    </location>
</feature>
<dbReference type="GO" id="GO:0005886">
    <property type="term" value="C:plasma membrane"/>
    <property type="evidence" value="ECO:0007669"/>
    <property type="project" value="UniProtKB-SubCell"/>
</dbReference>
<keyword evidence="2 7" id="KW-0813">Transport</keyword>
<name>A0A9E8RVR4_9BACI</name>
<evidence type="ECO:0000313" key="9">
    <source>
        <dbReference type="EMBL" id="WAA09766.1"/>
    </source>
</evidence>
<keyword evidence="3" id="KW-1003">Cell membrane</keyword>
<evidence type="ECO:0000313" key="10">
    <source>
        <dbReference type="Proteomes" id="UP001164718"/>
    </source>
</evidence>
<dbReference type="CDD" id="cd06261">
    <property type="entry name" value="TM_PBP2"/>
    <property type="match status" value="1"/>
</dbReference>
<gene>
    <name evidence="9" type="ORF">OE104_14855</name>
</gene>
<dbReference type="InterPro" id="IPR000515">
    <property type="entry name" value="MetI-like"/>
</dbReference>
<keyword evidence="6 7" id="KW-0472">Membrane</keyword>
<dbReference type="EMBL" id="CP106878">
    <property type="protein sequence ID" value="WAA09766.1"/>
    <property type="molecule type" value="Genomic_DNA"/>
</dbReference>
<sequence length="292" mass="32486">MSGKRKLLQGYTFMAPALIVIIIFTLVPIIYALYMMFFKVDLLAGTKTFVGFENYGKIFSDPKFWAAFKNTGEYVLIVVPIQTMIAMVLAALLNSKIQFNRVFLSIMFIPTLTSSSAMTLIFMWLFNNNGLVVNLIESLFGTKVQFITNPDLALAVIMIMNIFSTVPHFMIVFLSGLQDIPPVLYEAASIDGAGKVKQFFHVTVPQLMPVTFYVITMGVVGCFQIFDQAFILSNGSGGPQNSTLTFTLYIYQLAFTSNDMGRATAMAFILGIIIFMVTFIVNKLMKADQVNG</sequence>
<evidence type="ECO:0000256" key="2">
    <source>
        <dbReference type="ARBA" id="ARBA00022448"/>
    </source>
</evidence>
<dbReference type="InterPro" id="IPR035906">
    <property type="entry name" value="MetI-like_sf"/>
</dbReference>
<keyword evidence="10" id="KW-1185">Reference proteome</keyword>
<comment type="subcellular location">
    <subcellularLocation>
        <location evidence="1 7">Cell membrane</location>
        <topology evidence="1 7">Multi-pass membrane protein</topology>
    </subcellularLocation>
</comment>
<accession>A0A9E8RVR4</accession>
<evidence type="ECO:0000256" key="7">
    <source>
        <dbReference type="RuleBase" id="RU363032"/>
    </source>
</evidence>
<evidence type="ECO:0000256" key="6">
    <source>
        <dbReference type="ARBA" id="ARBA00023136"/>
    </source>
</evidence>
<dbReference type="InterPro" id="IPR051393">
    <property type="entry name" value="ABC_transporter_permease"/>
</dbReference>
<organism evidence="9 10">
    <name type="scientific">Fervidibacillus albus</name>
    <dbReference type="NCBI Taxonomy" id="2980026"/>
    <lineage>
        <taxon>Bacteria</taxon>
        <taxon>Bacillati</taxon>
        <taxon>Bacillota</taxon>
        <taxon>Bacilli</taxon>
        <taxon>Bacillales</taxon>
        <taxon>Bacillaceae</taxon>
        <taxon>Fervidibacillus</taxon>
    </lineage>
</organism>
<protein>
    <submittedName>
        <fullName evidence="9">Sugar ABC transporter permease</fullName>
    </submittedName>
</protein>
<dbReference type="KEGG" id="faf:OE104_14855"/>
<dbReference type="Proteomes" id="UP001164718">
    <property type="component" value="Chromosome"/>
</dbReference>
<comment type="similarity">
    <text evidence="7">Belongs to the binding-protein-dependent transport system permease family.</text>
</comment>
<evidence type="ECO:0000256" key="1">
    <source>
        <dbReference type="ARBA" id="ARBA00004651"/>
    </source>
</evidence>
<feature type="transmembrane region" description="Helical" evidence="7">
    <location>
        <begin position="102"/>
        <end position="126"/>
    </location>
</feature>
<dbReference type="PANTHER" id="PTHR30193:SF37">
    <property type="entry name" value="INNER MEMBRANE ABC TRANSPORTER PERMEASE PROTEIN YCJO"/>
    <property type="match status" value="1"/>
</dbReference>
<reference evidence="9" key="1">
    <citation type="submission" date="2022-09" db="EMBL/GenBank/DDBJ databases">
        <title>Complete Genomes of Fervidibacillus albus and Fervidibacillus halotolerans isolated from tidal flat sediments.</title>
        <authorList>
            <person name="Kwon K.K."/>
            <person name="Yang S.-H."/>
            <person name="Park M.J."/>
            <person name="Oh H.-M."/>
        </authorList>
    </citation>
    <scope>NUCLEOTIDE SEQUENCE</scope>
    <source>
        <strain evidence="9">MEBiC13591</strain>
    </source>
</reference>